<feature type="domain" description="Xylose isomerase-like TIM barrel" evidence="1">
    <location>
        <begin position="30"/>
        <end position="262"/>
    </location>
</feature>
<accession>A0ABV7X3D7</accession>
<dbReference type="Pfam" id="PF01261">
    <property type="entry name" value="AP_endonuc_2"/>
    <property type="match status" value="1"/>
</dbReference>
<dbReference type="EMBL" id="JBHRYD010000013">
    <property type="protein sequence ID" value="MFC3705842.1"/>
    <property type="molecule type" value="Genomic_DNA"/>
</dbReference>
<proteinExistence type="predicted"/>
<keyword evidence="3" id="KW-1185">Reference proteome</keyword>
<dbReference type="PANTHER" id="PTHR12110">
    <property type="entry name" value="HYDROXYPYRUVATE ISOMERASE"/>
    <property type="match status" value="1"/>
</dbReference>
<dbReference type="Gene3D" id="3.20.20.150">
    <property type="entry name" value="Divalent-metal-dependent TIM barrel enzymes"/>
    <property type="match status" value="1"/>
</dbReference>
<organism evidence="2 3">
    <name type="scientific">Devosia honganensis</name>
    <dbReference type="NCBI Taxonomy" id="1610527"/>
    <lineage>
        <taxon>Bacteria</taxon>
        <taxon>Pseudomonadati</taxon>
        <taxon>Pseudomonadota</taxon>
        <taxon>Alphaproteobacteria</taxon>
        <taxon>Hyphomicrobiales</taxon>
        <taxon>Devosiaceae</taxon>
        <taxon>Devosia</taxon>
    </lineage>
</organism>
<dbReference type="Proteomes" id="UP001595613">
    <property type="component" value="Unassembled WGS sequence"/>
</dbReference>
<dbReference type="PANTHER" id="PTHR12110:SF41">
    <property type="entry name" value="INOSOSE DEHYDRATASE"/>
    <property type="match status" value="1"/>
</dbReference>
<evidence type="ECO:0000259" key="1">
    <source>
        <dbReference type="Pfam" id="PF01261"/>
    </source>
</evidence>
<dbReference type="SUPFAM" id="SSF51658">
    <property type="entry name" value="Xylose isomerase-like"/>
    <property type="match status" value="1"/>
</dbReference>
<name>A0ABV7X3D7_9HYPH</name>
<dbReference type="GO" id="GO:0016853">
    <property type="term" value="F:isomerase activity"/>
    <property type="evidence" value="ECO:0007669"/>
    <property type="project" value="UniProtKB-KW"/>
</dbReference>
<reference evidence="3" key="1">
    <citation type="journal article" date="2019" name="Int. J. Syst. Evol. Microbiol.">
        <title>The Global Catalogue of Microorganisms (GCM) 10K type strain sequencing project: providing services to taxonomists for standard genome sequencing and annotation.</title>
        <authorList>
            <consortium name="The Broad Institute Genomics Platform"/>
            <consortium name="The Broad Institute Genome Sequencing Center for Infectious Disease"/>
            <person name="Wu L."/>
            <person name="Ma J."/>
        </authorList>
    </citation>
    <scope>NUCLEOTIDE SEQUENCE [LARGE SCALE GENOMIC DNA]</scope>
    <source>
        <strain evidence="3">KCTC 42281</strain>
    </source>
</reference>
<dbReference type="InterPro" id="IPR013022">
    <property type="entry name" value="Xyl_isomerase-like_TIM-brl"/>
</dbReference>
<keyword evidence="2" id="KW-0413">Isomerase</keyword>
<protein>
    <submittedName>
        <fullName evidence="2">Sugar phosphate isomerase/epimerase family protein</fullName>
    </submittedName>
</protein>
<dbReference type="InterPro" id="IPR050312">
    <property type="entry name" value="IolE/XylAMocC-like"/>
</dbReference>
<dbReference type="InterPro" id="IPR036237">
    <property type="entry name" value="Xyl_isomerase-like_sf"/>
</dbReference>
<sequence length="298" mass="32115">MIKRDFTNKIGINPCVYLSRWGEEEGFPAIRKASEQGYDLICVPLRNLAAVDPDKTARVFAECGTSPVNTFVFALEDDIASNDKTVSERGVSRLLEAIAKARDMGSTFLGGPIHQALTKHAGPVDPQGVENAMRGLDICATEAAKSGIKLSIEVLNRYESSMINTGTQAMAFLDKIGNSNLWVHLDTYAMNIEECDMAAAIAYCMPRLAYLEIGESHRGRLGTGSVDIAGAVRAAVRAGYSGPLGYEAFSAGTSNPQLNANLATWRTMWTDNDAAAQEALDRIVVELNAANASLYKLS</sequence>
<evidence type="ECO:0000313" key="3">
    <source>
        <dbReference type="Proteomes" id="UP001595613"/>
    </source>
</evidence>
<evidence type="ECO:0000313" key="2">
    <source>
        <dbReference type="EMBL" id="MFC3705842.1"/>
    </source>
</evidence>
<comment type="caution">
    <text evidence="2">The sequence shown here is derived from an EMBL/GenBank/DDBJ whole genome shotgun (WGS) entry which is preliminary data.</text>
</comment>
<dbReference type="RefSeq" id="WP_380097798.1">
    <property type="nucleotide sequence ID" value="NZ_JBHRYD010000013.1"/>
</dbReference>
<gene>
    <name evidence="2" type="ORF">ACFOOL_13865</name>
</gene>